<sequence>MKQSQWSLLTLLLLFAVLTAHAASKKVVVKQPGTLLQSLSANHLKRISRLTVEGTLDANDFEAIRLMASTKAKDGKPGTLRSLDLSKARLQVDYRNLPDSLLAHCDVLTDLALPDSLFSIGYNSFEGCTSLKRITFHNVFYVPYTLFRDLPSLESVTFKGRVWHIDGTPFLNLPKLQRVTFGSTVVRTGGPLLAKNCPQLSQVSFKGMILDTHFQQVEECSQLSQIAVEGYVGYQRGNLFVGRSLPEGGVAMADSVARVFERDRQQSKEVVDGFGFAGVAYNLACLYSLKSDTASALRFLDLSYALGPMSQGYAHIMRDPDLDNVRHTARFAQYVERVRQLTDYLYILRQAPAYETGKEASGKRFTYAPASDERLMRIRHYFNLDSIAGKGDEVSQLKNVMNWLHDQIRHDGSSGIPNVKRSAIELYDACKQQNRGLNCRGMAIVLSELYMALGHPARFMTCQSKAYNTDPDCHVICEVWSQQLGKWLWMDPSFAAFVSDGQGHLLSIAEVRERLRTDKPLVLNEDANWNHEVKQTKEDYLDNYMAKNLYYLSCYLESGANTEDGTHTYVTIQPKGQSFPVGGVVTHDDAWFWQAPNAQ</sequence>
<evidence type="ECO:0000259" key="2">
    <source>
        <dbReference type="Pfam" id="PF01841"/>
    </source>
</evidence>
<keyword evidence="4" id="KW-1185">Reference proteome</keyword>
<organism evidence="3 4">
    <name type="scientific">Hallella faecis</name>
    <dbReference type="NCBI Taxonomy" id="2841596"/>
    <lineage>
        <taxon>Bacteria</taxon>
        <taxon>Pseudomonadati</taxon>
        <taxon>Bacteroidota</taxon>
        <taxon>Bacteroidia</taxon>
        <taxon>Bacteroidales</taxon>
        <taxon>Prevotellaceae</taxon>
        <taxon>Hallella</taxon>
    </lineage>
</organism>
<feature type="domain" description="Transglutaminase-like" evidence="2">
    <location>
        <begin position="387"/>
        <end position="492"/>
    </location>
</feature>
<dbReference type="RefSeq" id="WP_215758622.1">
    <property type="nucleotide sequence ID" value="NZ_JAHKBE010000001.1"/>
</dbReference>
<dbReference type="SUPFAM" id="SSF52058">
    <property type="entry name" value="L domain-like"/>
    <property type="match status" value="1"/>
</dbReference>
<dbReference type="Gene3D" id="3.80.10.10">
    <property type="entry name" value="Ribonuclease Inhibitor"/>
    <property type="match status" value="1"/>
</dbReference>
<evidence type="ECO:0000313" key="4">
    <source>
        <dbReference type="Proteomes" id="UP001487296"/>
    </source>
</evidence>
<reference evidence="3 4" key="1">
    <citation type="submission" date="2024-04" db="EMBL/GenBank/DDBJ databases">
        <title>Human intestinal bacterial collection.</title>
        <authorList>
            <person name="Pauvert C."/>
            <person name="Hitch T.C.A."/>
            <person name="Clavel T."/>
        </authorList>
    </citation>
    <scope>NUCLEOTIDE SEQUENCE [LARGE SCALE GENOMIC DNA]</scope>
    <source>
        <strain evidence="3 4">CLA-AA-H145</strain>
    </source>
</reference>
<name>A0ABV1FMN1_9BACT</name>
<dbReference type="Pfam" id="PF01841">
    <property type="entry name" value="Transglut_core"/>
    <property type="match status" value="1"/>
</dbReference>
<keyword evidence="1" id="KW-0732">Signal</keyword>
<dbReference type="InterPro" id="IPR002931">
    <property type="entry name" value="Transglutaminase-like"/>
</dbReference>
<dbReference type="Proteomes" id="UP001487296">
    <property type="component" value="Unassembled WGS sequence"/>
</dbReference>
<dbReference type="Gene3D" id="3.10.620.30">
    <property type="match status" value="1"/>
</dbReference>
<gene>
    <name evidence="3" type="ORF">AAAT34_01180</name>
</gene>
<protein>
    <submittedName>
        <fullName evidence="3">Leucine-rich repeat protein</fullName>
    </submittedName>
</protein>
<accession>A0ABV1FMN1</accession>
<evidence type="ECO:0000256" key="1">
    <source>
        <dbReference type="SAM" id="SignalP"/>
    </source>
</evidence>
<feature type="chain" id="PRO_5045531911" evidence="1">
    <location>
        <begin position="23"/>
        <end position="599"/>
    </location>
</feature>
<comment type="caution">
    <text evidence="3">The sequence shown here is derived from an EMBL/GenBank/DDBJ whole genome shotgun (WGS) entry which is preliminary data.</text>
</comment>
<dbReference type="Pfam" id="PF13306">
    <property type="entry name" value="LRR_5"/>
    <property type="match status" value="1"/>
</dbReference>
<dbReference type="EMBL" id="JBBNFP010000002">
    <property type="protein sequence ID" value="MEQ2485662.1"/>
    <property type="molecule type" value="Genomic_DNA"/>
</dbReference>
<evidence type="ECO:0000313" key="3">
    <source>
        <dbReference type="EMBL" id="MEQ2485662.1"/>
    </source>
</evidence>
<proteinExistence type="predicted"/>
<dbReference type="NCBIfam" id="NF047558">
    <property type="entry name" value="TPR_END_plus"/>
    <property type="match status" value="1"/>
</dbReference>
<dbReference type="InterPro" id="IPR038765">
    <property type="entry name" value="Papain-like_cys_pep_sf"/>
</dbReference>
<dbReference type="InterPro" id="IPR032675">
    <property type="entry name" value="LRR_dom_sf"/>
</dbReference>
<feature type="signal peptide" evidence="1">
    <location>
        <begin position="1"/>
        <end position="22"/>
    </location>
</feature>
<dbReference type="SUPFAM" id="SSF54001">
    <property type="entry name" value="Cysteine proteinases"/>
    <property type="match status" value="1"/>
</dbReference>
<dbReference type="InterPro" id="IPR026906">
    <property type="entry name" value="LRR_5"/>
</dbReference>